<keyword evidence="1" id="KW-0472">Membrane</keyword>
<organism evidence="2 3">
    <name type="scientific">Clonostachys rhizophaga</name>
    <dbReference type="NCBI Taxonomy" id="160324"/>
    <lineage>
        <taxon>Eukaryota</taxon>
        <taxon>Fungi</taxon>
        <taxon>Dikarya</taxon>
        <taxon>Ascomycota</taxon>
        <taxon>Pezizomycotina</taxon>
        <taxon>Sordariomycetes</taxon>
        <taxon>Hypocreomycetidae</taxon>
        <taxon>Hypocreales</taxon>
        <taxon>Bionectriaceae</taxon>
        <taxon>Clonostachys</taxon>
    </lineage>
</organism>
<feature type="transmembrane region" description="Helical" evidence="1">
    <location>
        <begin position="60"/>
        <end position="80"/>
    </location>
</feature>
<protein>
    <submittedName>
        <fullName evidence="2">Uncharacterized protein</fullName>
    </submittedName>
</protein>
<accession>A0A9N9YPZ3</accession>
<evidence type="ECO:0000313" key="2">
    <source>
        <dbReference type="EMBL" id="CAH0038044.1"/>
    </source>
</evidence>
<feature type="transmembrane region" description="Helical" evidence="1">
    <location>
        <begin position="87"/>
        <end position="111"/>
    </location>
</feature>
<dbReference type="Proteomes" id="UP000696573">
    <property type="component" value="Unassembled WGS sequence"/>
</dbReference>
<dbReference type="Pfam" id="PF11915">
    <property type="entry name" value="DUF3433"/>
    <property type="match status" value="1"/>
</dbReference>
<keyword evidence="1" id="KW-0812">Transmembrane</keyword>
<proteinExistence type="predicted"/>
<evidence type="ECO:0000256" key="1">
    <source>
        <dbReference type="SAM" id="Phobius"/>
    </source>
</evidence>
<dbReference type="EMBL" id="CABFNQ020000760">
    <property type="protein sequence ID" value="CAH0038044.1"/>
    <property type="molecule type" value="Genomic_DNA"/>
</dbReference>
<dbReference type="AlphaFoldDB" id="A0A9N9YPZ3"/>
<keyword evidence="1" id="KW-1133">Transmembrane helix</keyword>
<gene>
    <name evidence="2" type="ORF">CRHIZ90672A_00006209</name>
</gene>
<dbReference type="InterPro" id="IPR021840">
    <property type="entry name" value="DUF3433"/>
</dbReference>
<comment type="caution">
    <text evidence="2">The sequence shown here is derived from an EMBL/GenBank/DDBJ whole genome shotgun (WGS) entry which is preliminary data.</text>
</comment>
<feature type="transmembrane region" description="Helical" evidence="1">
    <location>
        <begin position="21"/>
        <end position="40"/>
    </location>
</feature>
<reference evidence="2" key="1">
    <citation type="submission" date="2021-10" db="EMBL/GenBank/DDBJ databases">
        <authorList>
            <person name="Piombo E."/>
        </authorList>
    </citation>
    <scope>NUCLEOTIDE SEQUENCE</scope>
</reference>
<dbReference type="OrthoDB" id="5332281at2759"/>
<evidence type="ECO:0000313" key="3">
    <source>
        <dbReference type="Proteomes" id="UP000696573"/>
    </source>
</evidence>
<keyword evidence="3" id="KW-1185">Reference proteome</keyword>
<name>A0A9N9YPZ3_9HYPO</name>
<sequence>MLAYSERSQGLTTARIELASLWRFGPPAVLTIVSTLWARVEFQTLRYFPWMTVHKDTMFSGHHITSLDYTSLILPKVIFLSLKRKDFLVCLASVLAMLMKAQVVLSANLFYDKALRYSSPLEIELLDTFQTSHELDSRSNNNKSTYFAARAFHDFHMNPPFGVAEQAAYQTFKPAGSDTVTRGTSDMPITVTVDALFTDIQCLPMKEFESSVARFENTKTLKYDNSTLNFTSQRYRFTFDILFEGCDRPVHINVTSRSSEVEDGSWTRQIVNETPTPCSSLPTQFPSFVYLGHLEKLPEKNRSMPVVKRCAAIICSPTAWVSKVEIQDDGIKPVLRRLPDKEIIKVNSNPWNLLSNIITFPYGNVDDGDIGWPWAAGPLGADSMWLGMDNISTTDESLYQNERLIRAVQNLTRVFGPFASNGHLRENNKSSIIGSRIGIIQKLQINQRICIAMAVIFLFRV</sequence>